<dbReference type="EMBL" id="MN739677">
    <property type="protein sequence ID" value="QHT20271.1"/>
    <property type="molecule type" value="Genomic_DNA"/>
</dbReference>
<sequence length="278" mass="30461">MTHDKGCELPFWKDFSILFNDFSLEFKPNCPHSAWNFAARLILISVFIGLIASLLGGLPALAVTLMFGTFTALAIIFTTKIETSDSGDKGTQGEQVVKKWDTYHKLPYIANVDPSGYLAPTTGMEGFVNGGSKPGSVQPFTAHNPSGVVEVDAFPYSGPMLPDYTPPTARNLFMNVLLDEIKYNPGRPEAAPVDNPTVKQTMDDYFRVQWFSDPTDVFGKNQSQRQFVTQPSTTVPNDQGAFADWLYKIPGKTCKEGGREACLAGTDGGPIPWLNMDS</sequence>
<keyword evidence="1" id="KW-0472">Membrane</keyword>
<organism evidence="2">
    <name type="scientific">viral metagenome</name>
    <dbReference type="NCBI Taxonomy" id="1070528"/>
    <lineage>
        <taxon>unclassified sequences</taxon>
        <taxon>metagenomes</taxon>
        <taxon>organismal metagenomes</taxon>
    </lineage>
</organism>
<protein>
    <submittedName>
        <fullName evidence="2">Uncharacterized protein</fullName>
    </submittedName>
</protein>
<dbReference type="AlphaFoldDB" id="A0A6C0DUY9"/>
<name>A0A6C0DUY9_9ZZZZ</name>
<accession>A0A6C0DUY9</accession>
<evidence type="ECO:0000313" key="2">
    <source>
        <dbReference type="EMBL" id="QHT20271.1"/>
    </source>
</evidence>
<keyword evidence="1" id="KW-1133">Transmembrane helix</keyword>
<reference evidence="2" key="1">
    <citation type="journal article" date="2020" name="Nature">
        <title>Giant virus diversity and host interactions through global metagenomics.</title>
        <authorList>
            <person name="Schulz F."/>
            <person name="Roux S."/>
            <person name="Paez-Espino D."/>
            <person name="Jungbluth S."/>
            <person name="Walsh D.A."/>
            <person name="Denef V.J."/>
            <person name="McMahon K.D."/>
            <person name="Konstantinidis K.T."/>
            <person name="Eloe-Fadrosh E.A."/>
            <person name="Kyrpides N.C."/>
            <person name="Woyke T."/>
        </authorList>
    </citation>
    <scope>NUCLEOTIDE SEQUENCE</scope>
    <source>
        <strain evidence="2">GVMAG-M-3300023174-60</strain>
    </source>
</reference>
<proteinExistence type="predicted"/>
<keyword evidence="1" id="KW-0812">Transmembrane</keyword>
<evidence type="ECO:0000256" key="1">
    <source>
        <dbReference type="SAM" id="Phobius"/>
    </source>
</evidence>
<feature type="transmembrane region" description="Helical" evidence="1">
    <location>
        <begin position="37"/>
        <end position="55"/>
    </location>
</feature>